<evidence type="ECO:0000259" key="2">
    <source>
        <dbReference type="Pfam" id="PF13579"/>
    </source>
</evidence>
<gene>
    <name evidence="3" type="ORF">MELA_01147</name>
</gene>
<name>A0A564ZHY3_9BACT</name>
<protein>
    <submittedName>
        <fullName evidence="3">Glycosyl transferase group 1</fullName>
    </submittedName>
</protein>
<dbReference type="AlphaFoldDB" id="A0A564ZHY3"/>
<dbReference type="GO" id="GO:0016757">
    <property type="term" value="F:glycosyltransferase activity"/>
    <property type="evidence" value="ECO:0007669"/>
    <property type="project" value="InterPro"/>
</dbReference>
<dbReference type="Pfam" id="PF13579">
    <property type="entry name" value="Glyco_trans_4_4"/>
    <property type="match status" value="1"/>
</dbReference>
<dbReference type="PANTHER" id="PTHR45947:SF3">
    <property type="entry name" value="SULFOQUINOVOSYL TRANSFERASE SQD2"/>
    <property type="match status" value="1"/>
</dbReference>
<sequence>MISPQFRPIVGGYERAAERLSAGLAALGHAVTVITERRDRAWPAQEERDGFRVRRLWCLYRPRLHMLTSMTAFAWFLVTQGRRFQIWHLHQYGLHAVLAVGLGKFLHRPVVLKLASTKDQGLERTASALPLARIAQALLRRVDAAVALTYEMKEEALRFGIPASRIHVVGNGVDTLAFRPHGEEERTHFKRQLGIDAKGMVVSVGRLSEEKNPDGLLRAWQIALSDLPTNWKLVLVGDGPMRAELEAFVNDHGLVASVILAGQQSRVEDWMKAADIFVLASHWEGLSNTMLEAMASGLPVISTRVSGCVDLLEKTGAGAVVETGDIATFAEMIVRLAKDPTLRYQMGYAGRPAVEREYSIKVIAAHHKQLYHNLLDGIGD</sequence>
<keyword evidence="3" id="KW-0808">Transferase</keyword>
<dbReference type="InterPro" id="IPR028098">
    <property type="entry name" value="Glyco_trans_4-like_N"/>
</dbReference>
<dbReference type="SUPFAM" id="SSF53756">
    <property type="entry name" value="UDP-Glycosyltransferase/glycogen phosphorylase"/>
    <property type="match status" value="1"/>
</dbReference>
<dbReference type="EMBL" id="CABIKM010000017">
    <property type="protein sequence ID" value="VUZ84773.1"/>
    <property type="molecule type" value="Genomic_DNA"/>
</dbReference>
<evidence type="ECO:0000259" key="1">
    <source>
        <dbReference type="Pfam" id="PF00534"/>
    </source>
</evidence>
<evidence type="ECO:0000313" key="3">
    <source>
        <dbReference type="EMBL" id="VUZ84773.1"/>
    </source>
</evidence>
<reference evidence="3 4" key="1">
    <citation type="submission" date="2019-07" db="EMBL/GenBank/DDBJ databases">
        <authorList>
            <person name="Cremers G."/>
        </authorList>
    </citation>
    <scope>NUCLEOTIDE SEQUENCE [LARGE SCALE GENOMIC DNA]</scope>
</reference>
<dbReference type="PANTHER" id="PTHR45947">
    <property type="entry name" value="SULFOQUINOVOSYL TRANSFERASE SQD2"/>
    <property type="match status" value="1"/>
</dbReference>
<dbReference type="InterPro" id="IPR001296">
    <property type="entry name" value="Glyco_trans_1"/>
</dbReference>
<accession>A0A564ZHY3</accession>
<dbReference type="Pfam" id="PF00534">
    <property type="entry name" value="Glycos_transf_1"/>
    <property type="match status" value="1"/>
</dbReference>
<dbReference type="Proteomes" id="UP000334340">
    <property type="component" value="Unassembled WGS sequence"/>
</dbReference>
<feature type="domain" description="Glycosyl transferase family 1" evidence="1">
    <location>
        <begin position="188"/>
        <end position="351"/>
    </location>
</feature>
<feature type="domain" description="Glycosyltransferase subfamily 4-like N-terminal" evidence="2">
    <location>
        <begin position="11"/>
        <end position="172"/>
    </location>
</feature>
<dbReference type="Gene3D" id="3.40.50.2000">
    <property type="entry name" value="Glycogen Phosphorylase B"/>
    <property type="match status" value="2"/>
</dbReference>
<organism evidence="3 4">
    <name type="scientific">Candidatus Methylomirabilis lanthanidiphila</name>
    <dbReference type="NCBI Taxonomy" id="2211376"/>
    <lineage>
        <taxon>Bacteria</taxon>
        <taxon>Candidatus Methylomirabilota</taxon>
        <taxon>Candidatus Methylomirabilia</taxon>
        <taxon>Candidatus Methylomirabilales</taxon>
        <taxon>Candidatus Methylomirabilaceae</taxon>
        <taxon>Candidatus Methylomirabilis</taxon>
    </lineage>
</organism>
<keyword evidence="4" id="KW-1185">Reference proteome</keyword>
<dbReference type="InterPro" id="IPR050194">
    <property type="entry name" value="Glycosyltransferase_grp1"/>
</dbReference>
<dbReference type="CDD" id="cd03801">
    <property type="entry name" value="GT4_PimA-like"/>
    <property type="match status" value="1"/>
</dbReference>
<proteinExistence type="predicted"/>
<evidence type="ECO:0000313" key="4">
    <source>
        <dbReference type="Proteomes" id="UP000334340"/>
    </source>
</evidence>